<evidence type="ECO:0000256" key="1">
    <source>
        <dbReference type="ARBA" id="ARBA00006034"/>
    </source>
</evidence>
<sequence>MEEGEPGGATASFAVTPYTRNCARLYERAEHVLVGVSPGNGYFNKPRLSALLRWAGARFDQVDAVVPDVSLTHTYQALGQPPALAWKNANHKAGKTRRRVARAWDDIGVARAEQRIHLLSDFVDHPHYGRMRAHFDAVLDADPALREAFVEASRHVLRAYLKGGEPTGEQIDEGTNYLAAEMPLCLDTPTIMGVPSSVTVYHRWMPMIEAMFASPYTDVSPLQGHVVARPQENAPEPDGGDGDGGGGSE</sequence>
<evidence type="ECO:0000313" key="5">
    <source>
        <dbReference type="EMBL" id="MFC4913035.1"/>
    </source>
</evidence>
<proteinExistence type="inferred from homology"/>
<reference evidence="6" key="1">
    <citation type="journal article" date="2019" name="Int. J. Syst. Evol. Microbiol.">
        <title>The Global Catalogue of Microorganisms (GCM) 10K type strain sequencing project: providing services to taxonomists for standard genome sequencing and annotation.</title>
        <authorList>
            <consortium name="The Broad Institute Genomics Platform"/>
            <consortium name="The Broad Institute Genome Sequencing Center for Infectious Disease"/>
            <person name="Wu L."/>
            <person name="Ma J."/>
        </authorList>
    </citation>
    <scope>NUCLEOTIDE SEQUENCE [LARGE SCALE GENOMIC DNA]</scope>
    <source>
        <strain evidence="6">KLKA75</strain>
    </source>
</reference>
<feature type="region of interest" description="Disordered" evidence="4">
    <location>
        <begin position="229"/>
        <end position="249"/>
    </location>
</feature>
<gene>
    <name evidence="5" type="ORF">ACFPCY_37455</name>
</gene>
<evidence type="ECO:0000256" key="2">
    <source>
        <dbReference type="ARBA" id="ARBA00022679"/>
    </source>
</evidence>
<dbReference type="InterPro" id="IPR030903">
    <property type="entry name" value="CDPS"/>
</dbReference>
<protein>
    <recommendedName>
        <fullName evidence="3">Cyclodipeptide synthase</fullName>
    </recommendedName>
</protein>
<accession>A0ABV9UBQ2</accession>
<evidence type="ECO:0000256" key="3">
    <source>
        <dbReference type="ARBA" id="ARBA00030771"/>
    </source>
</evidence>
<dbReference type="EMBL" id="JBHSIT010000014">
    <property type="protein sequence ID" value="MFC4913035.1"/>
    <property type="molecule type" value="Genomic_DNA"/>
</dbReference>
<dbReference type="Proteomes" id="UP001595872">
    <property type="component" value="Unassembled WGS sequence"/>
</dbReference>
<evidence type="ECO:0000256" key="4">
    <source>
        <dbReference type="SAM" id="MobiDB-lite"/>
    </source>
</evidence>
<comment type="caution">
    <text evidence="5">The sequence shown here is derived from an EMBL/GenBank/DDBJ whole genome shotgun (WGS) entry which is preliminary data.</text>
</comment>
<dbReference type="Gene3D" id="3.40.50.11710">
    <property type="entry name" value="Cyclodipeptide synthase"/>
    <property type="match status" value="1"/>
</dbReference>
<name>A0ABV9UBQ2_9ACTN</name>
<organism evidence="5 6">
    <name type="scientific">Actinomadura gamaensis</name>
    <dbReference type="NCBI Taxonomy" id="1763541"/>
    <lineage>
        <taxon>Bacteria</taxon>
        <taxon>Bacillati</taxon>
        <taxon>Actinomycetota</taxon>
        <taxon>Actinomycetes</taxon>
        <taxon>Streptosporangiales</taxon>
        <taxon>Thermomonosporaceae</taxon>
        <taxon>Actinomadura</taxon>
    </lineage>
</organism>
<dbReference type="InterPro" id="IPR038622">
    <property type="entry name" value="CDPS_sf"/>
</dbReference>
<keyword evidence="2" id="KW-0808">Transferase</keyword>
<dbReference type="RefSeq" id="WP_378263548.1">
    <property type="nucleotide sequence ID" value="NZ_JBHSIT010000014.1"/>
</dbReference>
<keyword evidence="6" id="KW-1185">Reference proteome</keyword>
<comment type="similarity">
    <text evidence="1">Belongs to the CDPS family.</text>
</comment>
<dbReference type="Pfam" id="PF16715">
    <property type="entry name" value="CDPS"/>
    <property type="match status" value="1"/>
</dbReference>
<evidence type="ECO:0000313" key="6">
    <source>
        <dbReference type="Proteomes" id="UP001595872"/>
    </source>
</evidence>
<dbReference type="NCBIfam" id="TIGR04539">
    <property type="entry name" value="tRNA_cyclodipep"/>
    <property type="match status" value="1"/>
</dbReference>